<dbReference type="VEuPathDB" id="FungiDB:VP01_9810g1"/>
<protein>
    <submittedName>
        <fullName evidence="1">Electron transfer flavoprotein beta subunit</fullName>
    </submittedName>
</protein>
<comment type="caution">
    <text evidence="1">The sequence shown here is derived from an EMBL/GenBank/DDBJ whole genome shotgun (WGS) entry which is preliminary data.</text>
</comment>
<sequence length="31" mass="3357">LKVEEPPAQKAGQIFDNVHAVVAKLKEIGAR</sequence>
<reference evidence="1 2" key="1">
    <citation type="submission" date="2015-08" db="EMBL/GenBank/DDBJ databases">
        <title>Next Generation Sequencing and Analysis of the Genome of Puccinia sorghi L Schw, the Causal Agent of Maize Common Rust.</title>
        <authorList>
            <person name="Rochi L."/>
            <person name="Burguener G."/>
            <person name="Darino M."/>
            <person name="Turjanski A."/>
            <person name="Kreff E."/>
            <person name="Dieguez M.J."/>
            <person name="Sacco F."/>
        </authorList>
    </citation>
    <scope>NUCLEOTIDE SEQUENCE [LARGE SCALE GENOMIC DNA]</scope>
    <source>
        <strain evidence="1 2">RO10H11247</strain>
    </source>
</reference>
<dbReference type="AlphaFoldDB" id="A0A0L6U5Q7"/>
<dbReference type="EMBL" id="LAVV01015504">
    <property type="protein sequence ID" value="KNZ43836.1"/>
    <property type="molecule type" value="Genomic_DNA"/>
</dbReference>
<evidence type="ECO:0000313" key="1">
    <source>
        <dbReference type="EMBL" id="KNZ43836.1"/>
    </source>
</evidence>
<feature type="non-terminal residue" evidence="1">
    <location>
        <position position="1"/>
    </location>
</feature>
<proteinExistence type="predicted"/>
<gene>
    <name evidence="1" type="ORF">VP01_9810g1</name>
</gene>
<organism evidence="1 2">
    <name type="scientific">Puccinia sorghi</name>
    <dbReference type="NCBI Taxonomy" id="27349"/>
    <lineage>
        <taxon>Eukaryota</taxon>
        <taxon>Fungi</taxon>
        <taxon>Dikarya</taxon>
        <taxon>Basidiomycota</taxon>
        <taxon>Pucciniomycotina</taxon>
        <taxon>Pucciniomycetes</taxon>
        <taxon>Pucciniales</taxon>
        <taxon>Pucciniaceae</taxon>
        <taxon>Puccinia</taxon>
    </lineage>
</organism>
<name>A0A0L6U5Q7_9BASI</name>
<dbReference type="Proteomes" id="UP000037035">
    <property type="component" value="Unassembled WGS sequence"/>
</dbReference>
<evidence type="ECO:0000313" key="2">
    <source>
        <dbReference type="Proteomes" id="UP000037035"/>
    </source>
</evidence>
<keyword evidence="2" id="KW-1185">Reference proteome</keyword>
<accession>A0A0L6U5Q7</accession>